<dbReference type="PANTHER" id="PTHR12459">
    <property type="entry name" value="TRANSMEMBRANE PROTEIN 135-RELATED"/>
    <property type="match status" value="1"/>
</dbReference>
<organism evidence="1 2">
    <name type="scientific">Culex pipiens pipiens</name>
    <name type="common">Northern house mosquito</name>
    <dbReference type="NCBI Taxonomy" id="38569"/>
    <lineage>
        <taxon>Eukaryota</taxon>
        <taxon>Metazoa</taxon>
        <taxon>Ecdysozoa</taxon>
        <taxon>Arthropoda</taxon>
        <taxon>Hexapoda</taxon>
        <taxon>Insecta</taxon>
        <taxon>Pterygota</taxon>
        <taxon>Neoptera</taxon>
        <taxon>Endopterygota</taxon>
        <taxon>Diptera</taxon>
        <taxon>Nematocera</taxon>
        <taxon>Culicoidea</taxon>
        <taxon>Culicidae</taxon>
        <taxon>Culicinae</taxon>
        <taxon>Culicini</taxon>
        <taxon>Culex</taxon>
        <taxon>Culex</taxon>
    </lineage>
</organism>
<keyword evidence="2" id="KW-1185">Reference proteome</keyword>
<accession>A0ABD1D185</accession>
<name>A0ABD1D185_CULPP</name>
<dbReference type="PANTHER" id="PTHR12459:SF15">
    <property type="entry name" value="TRANSMEMBRANE PROTEIN 135"/>
    <property type="match status" value="1"/>
</dbReference>
<dbReference type="AlphaFoldDB" id="A0ABD1D185"/>
<proteinExistence type="predicted"/>
<protein>
    <recommendedName>
        <fullName evidence="3">Transmembrane protein 135 N-terminal domain-containing protein</fullName>
    </recommendedName>
</protein>
<comment type="caution">
    <text evidence="1">The sequence shown here is derived from an EMBL/GenBank/DDBJ whole genome shotgun (WGS) entry which is preliminary data.</text>
</comment>
<sequence length="415" mass="48642">MSELSKCFYEVTAGKTCRDLCHPEYASCWLSFVNTALRLLPGAYKLYLTYLVIPPLVKGGGYTWQYWKDHFLSYSTASYKTYVIAVVGLTLQCAFYKLFGKLNYYWVMGFPGFFSAALSPKLNRIHLRLQGITYFNMMLEVMLKKSKFRLLEVLRESKLCGMALFMIFNARIMEVLQHGKVNQFWIMYPTKIREPNREEADDSRVMGAIYPRPYKACSHERSCDGFIFDGIWKYSFAGFIIEFARALITKFPLLYSNPAQFLPGLRKILSFKLMFFLAAYIASYRAIGCLLCRHHGEDRPSHNRIASFLCGASYLIYPKYQVFTLAFTKFVEMSWEHLFKTGKDLPEWVWKLQRIPYLRITHACAVGYMYHALVFHSHLSPPFNSKAVNYCSDNRVERLKRRLLSWMLEHEWRKA</sequence>
<dbReference type="InterPro" id="IPR026749">
    <property type="entry name" value="Tmem135"/>
</dbReference>
<evidence type="ECO:0000313" key="1">
    <source>
        <dbReference type="EMBL" id="KAL1387519.1"/>
    </source>
</evidence>
<evidence type="ECO:0000313" key="2">
    <source>
        <dbReference type="Proteomes" id="UP001562425"/>
    </source>
</evidence>
<dbReference type="EMBL" id="JBEHCU010008149">
    <property type="protein sequence ID" value="KAL1387519.1"/>
    <property type="molecule type" value="Genomic_DNA"/>
</dbReference>
<gene>
    <name evidence="1" type="ORF">pipiens_001346</name>
</gene>
<reference evidence="1 2" key="1">
    <citation type="submission" date="2024-05" db="EMBL/GenBank/DDBJ databases">
        <title>Culex pipiens pipiens assembly and annotation.</title>
        <authorList>
            <person name="Alout H."/>
            <person name="Durand T."/>
        </authorList>
    </citation>
    <scope>NUCLEOTIDE SEQUENCE [LARGE SCALE GENOMIC DNA]</scope>
    <source>
        <strain evidence="1">HA-2024</strain>
        <tissue evidence="1">Whole body</tissue>
    </source>
</reference>
<dbReference type="Proteomes" id="UP001562425">
    <property type="component" value="Unassembled WGS sequence"/>
</dbReference>
<evidence type="ECO:0008006" key="3">
    <source>
        <dbReference type="Google" id="ProtNLM"/>
    </source>
</evidence>